<protein>
    <submittedName>
        <fullName evidence="1">Replication initiator protein</fullName>
    </submittedName>
</protein>
<keyword evidence="2" id="KW-1185">Reference proteome</keyword>
<dbReference type="Pfam" id="PF20199">
    <property type="entry name" value="RepSA"/>
    <property type="match status" value="1"/>
</dbReference>
<reference evidence="1 2" key="1">
    <citation type="submission" date="2015-09" db="EMBL/GenBank/DDBJ databases">
        <title>Genome sequence, genome mining and natural product profiling of a biocontrol bacterium Streptomyces malaysiensis F913.</title>
        <authorList>
            <person name="Xu Y."/>
            <person name="Wei J."/>
            <person name="Xie J."/>
            <person name="Li T."/>
            <person name="Zhou Z."/>
        </authorList>
    </citation>
    <scope>NUCLEOTIDE SEQUENCE [LARGE SCALE GENOMIC DNA]</scope>
    <source>
        <strain evidence="1 2">F913</strain>
    </source>
</reference>
<evidence type="ECO:0000313" key="1">
    <source>
        <dbReference type="EMBL" id="PNG92878.1"/>
    </source>
</evidence>
<dbReference type="InterPro" id="IPR046828">
    <property type="entry name" value="RepSA"/>
</dbReference>
<organism evidence="1 2">
    <name type="scientific">Streptomyces malaysiensis</name>
    <dbReference type="NCBI Taxonomy" id="92644"/>
    <lineage>
        <taxon>Bacteria</taxon>
        <taxon>Bacillati</taxon>
        <taxon>Actinomycetota</taxon>
        <taxon>Actinomycetes</taxon>
        <taxon>Kitasatosporales</taxon>
        <taxon>Streptomycetaceae</taxon>
        <taxon>Streptomyces</taxon>
        <taxon>Streptomyces violaceusniger group</taxon>
    </lineage>
</organism>
<dbReference type="Proteomes" id="UP000236520">
    <property type="component" value="Unassembled WGS sequence"/>
</dbReference>
<evidence type="ECO:0000313" key="2">
    <source>
        <dbReference type="Proteomes" id="UP000236520"/>
    </source>
</evidence>
<name>A0A2J7YXX2_STRMQ</name>
<sequence length="458" mass="49483">MTQPDDSKALPPGVAALLARAADPGFESWHRGIVRLGGCTNPVHLVGSAIVADAVTGEVLRSYVPEDDGGRLLVACGNRRAAVCPTCSRVYRADTYHLVRAGLVGGKEVPAQVGGHPRVFATLTAPGFGPVHTRREKDGQVRACRPRKASDCCAHGAPAGCHVRHGEDDPRLGEPLCPRCYDYAGAVLWQAHAGQLWHRFVMELRRELARRIGVPREEFGEAARLSYAKVAEYQRRGLVHFHAVVRLDGPEGPGAPPPGWATTDLLARAVRCAVGLVWLPALGADVVGRRVLRFGTQIDVRPISSSDTGERLTSAAVAGYIAKYATKGAESAGAVDRRIRHARDLATLPVRDHTLRMIGTCWWLGGLVPFEPLRLRQWAHMLGYRGHFSTKSRRYSTTLTALRQARAEHRAEQQRAALGLADRPVITVGQWRYAGRGYGPEAALVAASVREGGGGHGA</sequence>
<accession>A0A2J7YXX2</accession>
<comment type="caution">
    <text evidence="1">The sequence shown here is derived from an EMBL/GenBank/DDBJ whole genome shotgun (WGS) entry which is preliminary data.</text>
</comment>
<dbReference type="AlphaFoldDB" id="A0A2J7YXX2"/>
<proteinExistence type="predicted"/>
<dbReference type="EMBL" id="LJIW01000002">
    <property type="protein sequence ID" value="PNG92878.1"/>
    <property type="molecule type" value="Genomic_DNA"/>
</dbReference>
<gene>
    <name evidence="1" type="ORF">SMF913_28343</name>
</gene>
<dbReference type="RefSeq" id="WP_102937278.1">
    <property type="nucleotide sequence ID" value="NZ_LJIW01000002.1"/>
</dbReference>